<dbReference type="EMBL" id="SLXF01000002">
    <property type="protein sequence ID" value="TCP08702.1"/>
    <property type="molecule type" value="Genomic_DNA"/>
</dbReference>
<sequence>MTMQRASSGGARRRHRGPRRAQSRGVVLVIALILLVVIGISSSVAIRTSLFGDLVSQNMRAQALALEAAELALRYCESQVAAGNYAAISVIEGGTDDEWRTESNWDTANSVPASVLGSNINYAVTPQCMVKRMSYAEAFPAENVPPNAKRIRDRLEDGEEYVFIFRITARGYSPDFRRDGDGRPVSGAQVTVQSALRAIL</sequence>
<gene>
    <name evidence="1" type="ORF">EV676_102210</name>
</gene>
<evidence type="ECO:0000313" key="2">
    <source>
        <dbReference type="Proteomes" id="UP000294772"/>
    </source>
</evidence>
<evidence type="ECO:0000313" key="1">
    <source>
        <dbReference type="EMBL" id="TCP08702.1"/>
    </source>
</evidence>
<name>A0AA46DGB7_9BURK</name>
<proteinExistence type="predicted"/>
<organism evidence="1 2">
    <name type="scientific">Caldimonas thermodepolymerans</name>
    <dbReference type="NCBI Taxonomy" id="215580"/>
    <lineage>
        <taxon>Bacteria</taxon>
        <taxon>Pseudomonadati</taxon>
        <taxon>Pseudomonadota</taxon>
        <taxon>Betaproteobacteria</taxon>
        <taxon>Burkholderiales</taxon>
        <taxon>Sphaerotilaceae</taxon>
        <taxon>Caldimonas</taxon>
    </lineage>
</organism>
<evidence type="ECO:0008006" key="3">
    <source>
        <dbReference type="Google" id="ProtNLM"/>
    </source>
</evidence>
<reference evidence="1 2" key="1">
    <citation type="submission" date="2019-03" db="EMBL/GenBank/DDBJ databases">
        <title>Genomic Encyclopedia of Type Strains, Phase IV (KMG-IV): sequencing the most valuable type-strain genomes for metagenomic binning, comparative biology and taxonomic classification.</title>
        <authorList>
            <person name="Goeker M."/>
        </authorList>
    </citation>
    <scope>NUCLEOTIDE SEQUENCE [LARGE SCALE GENOMIC DNA]</scope>
    <source>
        <strain evidence="1 2">DSM 15264</strain>
    </source>
</reference>
<accession>A0AA46DGB7</accession>
<comment type="caution">
    <text evidence="1">The sequence shown here is derived from an EMBL/GenBank/DDBJ whole genome shotgun (WGS) entry which is preliminary data.</text>
</comment>
<dbReference type="Proteomes" id="UP000294772">
    <property type="component" value="Unassembled WGS sequence"/>
</dbReference>
<dbReference type="AlphaFoldDB" id="A0AA46DGB7"/>
<protein>
    <recommendedName>
        <fullName evidence="3">Type 4 fimbrial biogenesis protein PilX N-terminal domain-containing protein</fullName>
    </recommendedName>
</protein>